<accession>A0A4V0NER7</accession>
<organism evidence="2 3">
    <name type="scientific">Sorangium cellulosum</name>
    <name type="common">Polyangium cellulosum</name>
    <dbReference type="NCBI Taxonomy" id="56"/>
    <lineage>
        <taxon>Bacteria</taxon>
        <taxon>Pseudomonadati</taxon>
        <taxon>Myxococcota</taxon>
        <taxon>Polyangia</taxon>
        <taxon>Polyangiales</taxon>
        <taxon>Polyangiaceae</taxon>
        <taxon>Sorangium</taxon>
    </lineage>
</organism>
<dbReference type="Proteomes" id="UP000295781">
    <property type="component" value="Chromosome"/>
</dbReference>
<feature type="region of interest" description="Disordered" evidence="1">
    <location>
        <begin position="89"/>
        <end position="169"/>
    </location>
</feature>
<evidence type="ECO:0000313" key="2">
    <source>
        <dbReference type="EMBL" id="AUX27112.1"/>
    </source>
</evidence>
<dbReference type="AlphaFoldDB" id="A0A4V0NER7"/>
<feature type="compositionally biased region" description="Basic and acidic residues" evidence="1">
    <location>
        <begin position="133"/>
        <end position="142"/>
    </location>
</feature>
<name>A0A4V0NER7_SORCE</name>
<protein>
    <submittedName>
        <fullName evidence="2">Uncharacterized protein</fullName>
    </submittedName>
</protein>
<gene>
    <name evidence="2" type="ORF">SOCEGT47_076910</name>
</gene>
<dbReference type="EMBL" id="CP012670">
    <property type="protein sequence ID" value="AUX27112.1"/>
    <property type="molecule type" value="Genomic_DNA"/>
</dbReference>
<proteinExistence type="predicted"/>
<evidence type="ECO:0000256" key="1">
    <source>
        <dbReference type="SAM" id="MobiDB-lite"/>
    </source>
</evidence>
<evidence type="ECO:0000313" key="3">
    <source>
        <dbReference type="Proteomes" id="UP000295781"/>
    </source>
</evidence>
<sequence>MMTAGAASEGVAGALAAPPGWAHRVAMSSEPDRDPKEDLKQGLSLLWRAARKTAGELRRDLDRTSVGKVIDDAGRELVRATTNVMSRLGAELSKGSAPAPRPGLTPEEREARGEELTGREGPGGDGPASGEDPAGREGHDGARPPAGPAAGEPGLRIAVDPSDDDDKPR</sequence>
<feature type="compositionally biased region" description="Basic and acidic residues" evidence="1">
    <location>
        <begin position="106"/>
        <end position="118"/>
    </location>
</feature>
<reference evidence="2 3" key="1">
    <citation type="submission" date="2015-09" db="EMBL/GenBank/DDBJ databases">
        <title>Sorangium comparison.</title>
        <authorList>
            <person name="Zaburannyi N."/>
            <person name="Bunk B."/>
            <person name="Overmann J."/>
            <person name="Mueller R."/>
        </authorList>
    </citation>
    <scope>NUCLEOTIDE SEQUENCE [LARGE SCALE GENOMIC DNA]</scope>
    <source>
        <strain evidence="2 3">So ceGT47</strain>
    </source>
</reference>